<dbReference type="GO" id="GO:0004252">
    <property type="term" value="F:serine-type endopeptidase activity"/>
    <property type="evidence" value="ECO:0007669"/>
    <property type="project" value="TreeGrafter"/>
</dbReference>
<gene>
    <name evidence="4" type="ORF">CS062_23555</name>
</gene>
<feature type="domain" description="Peptidase S9 prolyl oligopeptidase catalytic" evidence="3">
    <location>
        <begin position="455"/>
        <end position="657"/>
    </location>
</feature>
<dbReference type="EMBL" id="PEOG01000105">
    <property type="protein sequence ID" value="PIM50723.1"/>
    <property type="molecule type" value="Genomic_DNA"/>
</dbReference>
<dbReference type="GO" id="GO:0006508">
    <property type="term" value="P:proteolysis"/>
    <property type="evidence" value="ECO:0007669"/>
    <property type="project" value="InterPro"/>
</dbReference>
<dbReference type="PANTHER" id="PTHR42776:SF27">
    <property type="entry name" value="DIPEPTIDYL PEPTIDASE FAMILY MEMBER 6"/>
    <property type="match status" value="1"/>
</dbReference>
<evidence type="ECO:0000313" key="5">
    <source>
        <dbReference type="Proteomes" id="UP000231501"/>
    </source>
</evidence>
<organism evidence="4 5">
    <name type="scientific">Roseateles chitinivorans</name>
    <dbReference type="NCBI Taxonomy" id="2917965"/>
    <lineage>
        <taxon>Bacteria</taxon>
        <taxon>Pseudomonadati</taxon>
        <taxon>Pseudomonadota</taxon>
        <taxon>Betaproteobacteria</taxon>
        <taxon>Burkholderiales</taxon>
        <taxon>Sphaerotilaceae</taxon>
        <taxon>Roseateles</taxon>
    </lineage>
</organism>
<dbReference type="Pfam" id="PF07676">
    <property type="entry name" value="PD40"/>
    <property type="match status" value="3"/>
</dbReference>
<dbReference type="InterPro" id="IPR011659">
    <property type="entry name" value="WD40"/>
</dbReference>
<keyword evidence="5" id="KW-1185">Reference proteome</keyword>
<dbReference type="Gene3D" id="3.40.50.1820">
    <property type="entry name" value="alpha/beta hydrolase"/>
    <property type="match status" value="1"/>
</dbReference>
<proteinExistence type="predicted"/>
<evidence type="ECO:0000256" key="1">
    <source>
        <dbReference type="ARBA" id="ARBA00022801"/>
    </source>
</evidence>
<reference evidence="4 5" key="1">
    <citation type="submission" date="2017-11" db="EMBL/GenBank/DDBJ databases">
        <title>Draft genome sequence of Mitsuaria sp. HWN-4.</title>
        <authorList>
            <person name="Gundlapally S.R."/>
        </authorList>
    </citation>
    <scope>NUCLEOTIDE SEQUENCE [LARGE SCALE GENOMIC DNA]</scope>
    <source>
        <strain evidence="4 5">HWN-4</strain>
    </source>
</reference>
<dbReference type="Proteomes" id="UP000231501">
    <property type="component" value="Unassembled WGS sequence"/>
</dbReference>
<evidence type="ECO:0000256" key="2">
    <source>
        <dbReference type="ARBA" id="ARBA00022825"/>
    </source>
</evidence>
<dbReference type="InterPro" id="IPR011042">
    <property type="entry name" value="6-blade_b-propeller_TolB-like"/>
</dbReference>
<evidence type="ECO:0000313" key="4">
    <source>
        <dbReference type="EMBL" id="PIM50723.1"/>
    </source>
</evidence>
<dbReference type="InterPro" id="IPR029058">
    <property type="entry name" value="AB_hydrolase_fold"/>
</dbReference>
<protein>
    <submittedName>
        <fullName evidence="4">Peptidase S9 family protein</fullName>
    </submittedName>
</protein>
<sequence>MAEATRAFTVDDLCNEQRIESLDLQPGGQRVVCAVKSVQRADDAYQTHLWLLPVDGGPSNRLTFVPSKNSRPRWSPGGDRIAFLSDRHGGPKQVYLMPADGGEARQITRFAGTVVDLAWRPDGRQLALVCAVNVDPDRRVDGTREIDLQRPIAAATAPEVVWRLPYKMDGAGYVLGARLHVVLLDIESQEATPLTRGDYDVGHLAWSRDGRHLAFTRGREDERESHCTDVWVLDLDGPVRSFPAARRLSTTVATASWPAFSPDGSTIAFMGAENGGDAIMRLWAVDVGSGVTRRVADEDLELFSNPLFWDADGRRLRAVQAWRGVQRIVSIDVGSGEVTALVDPPAGQVSAMAVGEAIAYVEEGVDHPIEAHCCDLDGRDPRRISDFNAWWRQRHALKLERRRFEVPDGEGGTEQIDGWLLLREGEPSPRRLLVDVHGGPASYVALQFPTTPYWQVLASQGWAILALNAVGSASYGRRFSERLRKCWGKLDLPQYRAAIAALRREGLVDERVAISGSSYGGYFSAYATGNCDDFRASVVSAPVGNLETHYGTSDSGYYADPFSMEGKPDANRELMIELSPMAHIGRGCTPTLFLQGKDDERCPKCQSEEMFVKLKRSGTPSELVLYPGGDHHTLGQGRPSHRLDGHTRIVDWLNRWVEVPLPAGHEEKR</sequence>
<comment type="caution">
    <text evidence="4">The sequence shown here is derived from an EMBL/GenBank/DDBJ whole genome shotgun (WGS) entry which is preliminary data.</text>
</comment>
<dbReference type="PANTHER" id="PTHR42776">
    <property type="entry name" value="SERINE PEPTIDASE S9 FAMILY MEMBER"/>
    <property type="match status" value="1"/>
</dbReference>
<dbReference type="SUPFAM" id="SSF53474">
    <property type="entry name" value="alpha/beta-Hydrolases"/>
    <property type="match status" value="1"/>
</dbReference>
<evidence type="ECO:0000259" key="3">
    <source>
        <dbReference type="Pfam" id="PF00326"/>
    </source>
</evidence>
<dbReference type="AlphaFoldDB" id="A0A2G9C2T8"/>
<keyword evidence="2" id="KW-0645">Protease</keyword>
<keyword evidence="2" id="KW-0720">Serine protease</keyword>
<keyword evidence="1" id="KW-0378">Hydrolase</keyword>
<dbReference type="SUPFAM" id="SSF82171">
    <property type="entry name" value="DPP6 N-terminal domain-like"/>
    <property type="match status" value="1"/>
</dbReference>
<dbReference type="Gene3D" id="2.120.10.30">
    <property type="entry name" value="TolB, C-terminal domain"/>
    <property type="match status" value="2"/>
</dbReference>
<dbReference type="Pfam" id="PF00326">
    <property type="entry name" value="Peptidase_S9"/>
    <property type="match status" value="1"/>
</dbReference>
<dbReference type="InterPro" id="IPR001375">
    <property type="entry name" value="Peptidase_S9_cat"/>
</dbReference>
<name>A0A2G9C2T8_9BURK</name>
<dbReference type="OrthoDB" id="262125at2"/>
<dbReference type="RefSeq" id="WP_099864194.1">
    <property type="nucleotide sequence ID" value="NZ_PEOG01000105.1"/>
</dbReference>
<accession>A0A2G9C2T8</accession>